<proteinExistence type="predicted"/>
<keyword evidence="2" id="KW-1185">Reference proteome</keyword>
<comment type="caution">
    <text evidence="1">The sequence shown here is derived from an EMBL/GenBank/DDBJ whole genome shotgun (WGS) entry which is preliminary data.</text>
</comment>
<organism evidence="1 2">
    <name type="scientific">Saccharopolyspora ipomoeae</name>
    <dbReference type="NCBI Taxonomy" id="3042027"/>
    <lineage>
        <taxon>Bacteria</taxon>
        <taxon>Bacillati</taxon>
        <taxon>Actinomycetota</taxon>
        <taxon>Actinomycetes</taxon>
        <taxon>Pseudonocardiales</taxon>
        <taxon>Pseudonocardiaceae</taxon>
        <taxon>Saccharopolyspora</taxon>
    </lineage>
</organism>
<dbReference type="EMBL" id="JASAOF010000009">
    <property type="protein sequence ID" value="MDI2030195.1"/>
    <property type="molecule type" value="Genomic_DNA"/>
</dbReference>
<evidence type="ECO:0000313" key="1">
    <source>
        <dbReference type="EMBL" id="MDI2030195.1"/>
    </source>
</evidence>
<sequence length="101" mass="9552">MGFDFLGGVGVDVFDFVGEDVAHAAGLGDLGDGVGDEPGFVAVAESVEGESGDDGLEVHAGDGVVEGAVGGGAHGAVGVVAAAEGLGWVVGIVGGLTALFL</sequence>
<dbReference type="RefSeq" id="WP_281456506.1">
    <property type="nucleotide sequence ID" value="NZ_JASAOF010000009.1"/>
</dbReference>
<dbReference type="Proteomes" id="UP001237595">
    <property type="component" value="Unassembled WGS sequence"/>
</dbReference>
<protein>
    <submittedName>
        <fullName evidence="1">Uncharacterized protein</fullName>
    </submittedName>
</protein>
<reference evidence="1 2" key="1">
    <citation type="submission" date="2023-04" db="EMBL/GenBank/DDBJ databases">
        <title>Draft genome sequence of Saccharopolyspora sp. TS4A08 isolated from sweet potato rhizospheric soil.</title>
        <authorList>
            <person name="Suksaard P."/>
            <person name="Duangmal K."/>
        </authorList>
    </citation>
    <scope>NUCLEOTIDE SEQUENCE [LARGE SCALE GENOMIC DNA]</scope>
    <source>
        <strain evidence="1 2">TS4A08</strain>
    </source>
</reference>
<gene>
    <name evidence="1" type="ORF">QFW96_16320</name>
</gene>
<accession>A0ABT6PQS9</accession>
<evidence type="ECO:0000313" key="2">
    <source>
        <dbReference type="Proteomes" id="UP001237595"/>
    </source>
</evidence>
<name>A0ABT6PQS9_9PSEU</name>